<dbReference type="Proteomes" id="UP000006911">
    <property type="component" value="Unassembled WGS sequence"/>
</dbReference>
<name>D5GL23_TUBMM</name>
<dbReference type="InParanoid" id="D5GL23"/>
<dbReference type="EMBL" id="FN430344">
    <property type="protein sequence ID" value="CAZ85216.1"/>
    <property type="molecule type" value="Genomic_DNA"/>
</dbReference>
<dbReference type="AlphaFoldDB" id="D5GL23"/>
<evidence type="ECO:0000313" key="2">
    <source>
        <dbReference type="Proteomes" id="UP000006911"/>
    </source>
</evidence>
<organism evidence="1 2">
    <name type="scientific">Tuber melanosporum (strain Mel28)</name>
    <name type="common">Perigord black truffle</name>
    <dbReference type="NCBI Taxonomy" id="656061"/>
    <lineage>
        <taxon>Eukaryota</taxon>
        <taxon>Fungi</taxon>
        <taxon>Dikarya</taxon>
        <taxon>Ascomycota</taxon>
        <taxon>Pezizomycotina</taxon>
        <taxon>Pezizomycetes</taxon>
        <taxon>Pezizales</taxon>
        <taxon>Tuberaceae</taxon>
        <taxon>Tuber</taxon>
    </lineage>
</organism>
<protein>
    <submittedName>
        <fullName evidence="1">(Perigord truffle) hypothetical protein</fullName>
    </submittedName>
</protein>
<reference evidence="1 2" key="1">
    <citation type="journal article" date="2010" name="Nature">
        <title>Perigord black truffle genome uncovers evolutionary origins and mechanisms of symbiosis.</title>
        <authorList>
            <person name="Martin F."/>
            <person name="Kohler A."/>
            <person name="Murat C."/>
            <person name="Balestrini R."/>
            <person name="Coutinho P.M."/>
            <person name="Jaillon O."/>
            <person name="Montanini B."/>
            <person name="Morin E."/>
            <person name="Noel B."/>
            <person name="Percudani R."/>
            <person name="Porcel B."/>
            <person name="Rubini A."/>
            <person name="Amicucci A."/>
            <person name="Amselem J."/>
            <person name="Anthouard V."/>
            <person name="Arcioni S."/>
            <person name="Artiguenave F."/>
            <person name="Aury J.M."/>
            <person name="Ballario P."/>
            <person name="Bolchi A."/>
            <person name="Brenna A."/>
            <person name="Brun A."/>
            <person name="Buee M."/>
            <person name="Cantarel B."/>
            <person name="Chevalier G."/>
            <person name="Couloux A."/>
            <person name="Da Silva C."/>
            <person name="Denoeud F."/>
            <person name="Duplessis S."/>
            <person name="Ghignone S."/>
            <person name="Hilselberger B."/>
            <person name="Iotti M."/>
            <person name="Marcais B."/>
            <person name="Mello A."/>
            <person name="Miranda M."/>
            <person name="Pacioni G."/>
            <person name="Quesneville H."/>
            <person name="Riccioni C."/>
            <person name="Ruotolo R."/>
            <person name="Splivallo R."/>
            <person name="Stocchi V."/>
            <person name="Tisserant E."/>
            <person name="Viscomi A.R."/>
            <person name="Zambonelli A."/>
            <person name="Zampieri E."/>
            <person name="Henrissat B."/>
            <person name="Lebrun M.H."/>
            <person name="Paolocci F."/>
            <person name="Bonfante P."/>
            <person name="Ottonello S."/>
            <person name="Wincker P."/>
        </authorList>
    </citation>
    <scope>NUCLEOTIDE SEQUENCE [LARGE SCALE GENOMIC DNA]</scope>
    <source>
        <strain evidence="1 2">Mel28</strain>
    </source>
</reference>
<accession>D5GL23</accession>
<dbReference type="HOGENOM" id="CLU_3432054_0_0_1"/>
<gene>
    <name evidence="1" type="ORF">GSTUM_00009924001</name>
</gene>
<dbReference type="KEGG" id="tml:GSTUM_00009924001"/>
<proteinExistence type="predicted"/>
<sequence>MERKKREGDEGERLAYF</sequence>
<keyword evidence="2" id="KW-1185">Reference proteome</keyword>
<evidence type="ECO:0000313" key="1">
    <source>
        <dbReference type="EMBL" id="CAZ85216.1"/>
    </source>
</evidence>